<sequence>MAEFIKLPVGIENFEKIRRDGFYYVDKTGLIEQLLNNWGEVNLFTRPRRFGKTLNASTGELLDQYQWKRCAETFYRKCRSSKGAGKNRLRETCKW</sequence>
<dbReference type="PANTHER" id="PTHR34825">
    <property type="entry name" value="CONSERVED PROTEIN, WITH A WEAK D-GALACTARATE DEHYDRATASE/ALTRONATE HYDROLASE DOMAIN"/>
    <property type="match status" value="1"/>
</dbReference>
<evidence type="ECO:0000259" key="1">
    <source>
        <dbReference type="Pfam" id="PF09820"/>
    </source>
</evidence>
<organism evidence="2 3">
    <name type="scientific">Roseburia inulinivorans</name>
    <dbReference type="NCBI Taxonomy" id="360807"/>
    <lineage>
        <taxon>Bacteria</taxon>
        <taxon>Bacillati</taxon>
        <taxon>Bacillota</taxon>
        <taxon>Clostridia</taxon>
        <taxon>Lachnospirales</taxon>
        <taxon>Lachnospiraceae</taxon>
        <taxon>Roseburia</taxon>
    </lineage>
</organism>
<evidence type="ECO:0000313" key="2">
    <source>
        <dbReference type="EMBL" id="CUN11967.1"/>
    </source>
</evidence>
<dbReference type="Pfam" id="PF09820">
    <property type="entry name" value="AAA-ATPase_like"/>
    <property type="match status" value="1"/>
</dbReference>
<name>A0A173UCI1_9FIRM</name>
<feature type="domain" description="AAA-ATPase-like" evidence="1">
    <location>
        <begin position="8"/>
        <end position="61"/>
    </location>
</feature>
<dbReference type="InterPro" id="IPR018631">
    <property type="entry name" value="AAA-ATPase-like_dom"/>
</dbReference>
<dbReference type="EMBL" id="CYXX01000014">
    <property type="protein sequence ID" value="CUN11967.1"/>
    <property type="molecule type" value="Genomic_DNA"/>
</dbReference>
<reference evidence="2 3" key="1">
    <citation type="submission" date="2015-09" db="EMBL/GenBank/DDBJ databases">
        <authorList>
            <consortium name="Pathogen Informatics"/>
        </authorList>
    </citation>
    <scope>NUCLEOTIDE SEQUENCE [LARGE SCALE GENOMIC DNA]</scope>
    <source>
        <strain evidence="2 3">2789STDY5608887</strain>
    </source>
</reference>
<protein>
    <submittedName>
        <fullName evidence="2">Predicted AAA-ATPase</fullName>
    </submittedName>
</protein>
<evidence type="ECO:0000313" key="3">
    <source>
        <dbReference type="Proteomes" id="UP000095453"/>
    </source>
</evidence>
<dbReference type="AlphaFoldDB" id="A0A173UCI1"/>
<dbReference type="PANTHER" id="PTHR34825:SF1">
    <property type="entry name" value="AAA-ATPASE-LIKE DOMAIN-CONTAINING PROTEIN"/>
    <property type="match status" value="1"/>
</dbReference>
<proteinExistence type="predicted"/>
<dbReference type="Proteomes" id="UP000095453">
    <property type="component" value="Unassembled WGS sequence"/>
</dbReference>
<gene>
    <name evidence="2" type="ORF">ERS852444_01957</name>
</gene>
<accession>A0A173UCI1</accession>